<dbReference type="InterPro" id="IPR001576">
    <property type="entry name" value="Phosphoglycerate_kinase"/>
</dbReference>
<feature type="binding site" evidence="10">
    <location>
        <position position="333"/>
    </location>
    <ligand>
        <name>ATP</name>
        <dbReference type="ChEBI" id="CHEBI:30616"/>
    </ligand>
</feature>
<organism evidence="12 13">
    <name type="scientific">Streptomyces plumbiresistens</name>
    <dbReference type="NCBI Taxonomy" id="511811"/>
    <lineage>
        <taxon>Bacteria</taxon>
        <taxon>Bacillati</taxon>
        <taxon>Actinomycetota</taxon>
        <taxon>Actinomycetes</taxon>
        <taxon>Kitasatosporales</taxon>
        <taxon>Streptomycetaceae</taxon>
        <taxon>Streptomyces</taxon>
    </lineage>
</organism>
<evidence type="ECO:0000256" key="8">
    <source>
        <dbReference type="ARBA" id="ARBA00022840"/>
    </source>
</evidence>
<evidence type="ECO:0000256" key="10">
    <source>
        <dbReference type="HAMAP-Rule" id="MF_00145"/>
    </source>
</evidence>
<feature type="binding site" evidence="10">
    <location>
        <position position="119"/>
    </location>
    <ligand>
        <name>substrate</name>
    </ligand>
</feature>
<accession>A0ABP7SIQ1</accession>
<comment type="subunit">
    <text evidence="10">Monomer.</text>
</comment>
<protein>
    <recommendedName>
        <fullName evidence="4 10">Phosphoglycerate kinase</fullName>
        <ecNumber evidence="3 10">2.7.2.3</ecNumber>
    </recommendedName>
</protein>
<gene>
    <name evidence="10" type="primary">pgk</name>
    <name evidence="12" type="ORF">GCM10022232_62570</name>
</gene>
<dbReference type="PRINTS" id="PR00477">
    <property type="entry name" value="PHGLYCKINASE"/>
</dbReference>
<dbReference type="SUPFAM" id="SSF53748">
    <property type="entry name" value="Phosphoglycerate kinase"/>
    <property type="match status" value="1"/>
</dbReference>
<keyword evidence="13" id="KW-1185">Reference proteome</keyword>
<dbReference type="Pfam" id="PF00162">
    <property type="entry name" value="PGK"/>
    <property type="match status" value="1"/>
</dbReference>
<comment type="pathway">
    <text evidence="2 10">Carbohydrate degradation; glycolysis; pyruvate from D-glyceraldehyde 3-phosphate: step 2/5.</text>
</comment>
<dbReference type="PROSITE" id="PS00111">
    <property type="entry name" value="PGLYCERATE_KINASE"/>
    <property type="match status" value="1"/>
</dbReference>
<dbReference type="InterPro" id="IPR015911">
    <property type="entry name" value="Phosphoglycerate_kinase_CS"/>
</dbReference>
<dbReference type="PIRSF" id="PIRSF000724">
    <property type="entry name" value="Pgk"/>
    <property type="match status" value="1"/>
</dbReference>
<comment type="catalytic activity">
    <reaction evidence="1 10 11">
        <text>(2R)-3-phosphoglycerate + ATP = (2R)-3-phospho-glyceroyl phosphate + ADP</text>
        <dbReference type="Rhea" id="RHEA:14801"/>
        <dbReference type="ChEBI" id="CHEBI:30616"/>
        <dbReference type="ChEBI" id="CHEBI:57604"/>
        <dbReference type="ChEBI" id="CHEBI:58272"/>
        <dbReference type="ChEBI" id="CHEBI:456216"/>
        <dbReference type="EC" id="2.7.2.3"/>
    </reaction>
</comment>
<keyword evidence="8 10" id="KW-0067">ATP-binding</keyword>
<evidence type="ECO:0000256" key="9">
    <source>
        <dbReference type="ARBA" id="ARBA00023152"/>
    </source>
</evidence>
<evidence type="ECO:0000313" key="13">
    <source>
        <dbReference type="Proteomes" id="UP001500456"/>
    </source>
</evidence>
<dbReference type="EMBL" id="BAAAZX010000020">
    <property type="protein sequence ID" value="GAA4012235.1"/>
    <property type="molecule type" value="Genomic_DNA"/>
</dbReference>
<evidence type="ECO:0000313" key="12">
    <source>
        <dbReference type="EMBL" id="GAA4012235.1"/>
    </source>
</evidence>
<dbReference type="InterPro" id="IPR015824">
    <property type="entry name" value="Phosphoglycerate_kinase_N"/>
</dbReference>
<evidence type="ECO:0000256" key="3">
    <source>
        <dbReference type="ARBA" id="ARBA00013061"/>
    </source>
</evidence>
<dbReference type="RefSeq" id="WP_345567884.1">
    <property type="nucleotide sequence ID" value="NZ_BAAAZX010000020.1"/>
</dbReference>
<dbReference type="Gene3D" id="3.40.50.1260">
    <property type="entry name" value="Phosphoglycerate kinase, N-terminal domain"/>
    <property type="match status" value="2"/>
</dbReference>
<feature type="binding site" evidence="10">
    <location>
        <begin position="22"/>
        <end position="24"/>
    </location>
    <ligand>
        <name>substrate</name>
    </ligand>
</feature>
<keyword evidence="7 10" id="KW-0418">Kinase</keyword>
<evidence type="ECO:0000256" key="4">
    <source>
        <dbReference type="ARBA" id="ARBA00016471"/>
    </source>
</evidence>
<evidence type="ECO:0000256" key="1">
    <source>
        <dbReference type="ARBA" id="ARBA00000642"/>
    </source>
</evidence>
<feature type="binding site" evidence="10">
    <location>
        <position position="37"/>
    </location>
    <ligand>
        <name>substrate</name>
    </ligand>
</feature>
<keyword evidence="5 10" id="KW-0808">Transferase</keyword>
<keyword evidence="9 10" id="KW-0324">Glycolysis</keyword>
<sequence length="403" mass="41718">MKTIDELLAEGVAGQRVFVRADLNVPLDGTTITDDGRIRAVLPTVKALAGAGARVVVASHLGRPKGAPDPAFSLGPAAARLGELLGAEVKFATDTVGESATSTVAGLADGQVAVIENLRFNAGETSKDDAERGAFADQLAALADVYVGDGFGAVHRKHASVFDLPARLPHAAGYLIATEVGVLKKLTEDVKRPYVVALGGSKVSDKLAVIDQLLGKADRLLIGGGMVFTFLKAKGYEVGASLLQEDQIPVVQEYIERAEKNGVELVLPVDVLTSTDFPDLKTKAPANPNTVAADAIPADQLGLDIGPQTRKLYASKLADAATVFWNGPMGVFEHPDYAEGTKAVAQALLDSPGFTVVGGGDSAAAVRILGFDENAFGHISTGGGASLEYLEGKTLPGLAALED</sequence>
<comment type="subcellular location">
    <subcellularLocation>
        <location evidence="10">Cytoplasm</location>
    </subcellularLocation>
</comment>
<feature type="binding site" evidence="10">
    <location>
        <position position="302"/>
    </location>
    <ligand>
        <name>ATP</name>
        <dbReference type="ChEBI" id="CHEBI:30616"/>
    </ligand>
</feature>
<evidence type="ECO:0000256" key="11">
    <source>
        <dbReference type="RuleBase" id="RU000532"/>
    </source>
</evidence>
<dbReference type="PANTHER" id="PTHR11406:SF23">
    <property type="entry name" value="PHOSPHOGLYCERATE KINASE 1, CHLOROPLASTIC-RELATED"/>
    <property type="match status" value="1"/>
</dbReference>
<dbReference type="InterPro" id="IPR036043">
    <property type="entry name" value="Phosphoglycerate_kinase_sf"/>
</dbReference>
<evidence type="ECO:0000256" key="6">
    <source>
        <dbReference type="ARBA" id="ARBA00022741"/>
    </source>
</evidence>
<dbReference type="HAMAP" id="MF_00145">
    <property type="entry name" value="Phosphoglyc_kinase"/>
    <property type="match status" value="1"/>
</dbReference>
<evidence type="ECO:0000256" key="2">
    <source>
        <dbReference type="ARBA" id="ARBA00004838"/>
    </source>
</evidence>
<evidence type="ECO:0000256" key="7">
    <source>
        <dbReference type="ARBA" id="ARBA00022777"/>
    </source>
</evidence>
<keyword evidence="10" id="KW-0963">Cytoplasm</keyword>
<proteinExistence type="inferred from homology"/>
<feature type="binding site" evidence="10">
    <location>
        <begin position="359"/>
        <end position="362"/>
    </location>
    <ligand>
        <name>ATP</name>
        <dbReference type="ChEBI" id="CHEBI:30616"/>
    </ligand>
</feature>
<name>A0ABP7SIQ1_9ACTN</name>
<dbReference type="EC" id="2.7.2.3" evidence="3 10"/>
<feature type="binding site" evidence="10">
    <location>
        <position position="206"/>
    </location>
    <ligand>
        <name>ATP</name>
        <dbReference type="ChEBI" id="CHEBI:30616"/>
    </ligand>
</feature>
<comment type="similarity">
    <text evidence="10 11">Belongs to the phosphoglycerate kinase family.</text>
</comment>
<comment type="caution">
    <text evidence="12">The sequence shown here is derived from an EMBL/GenBank/DDBJ whole genome shotgun (WGS) entry which is preliminary data.</text>
</comment>
<dbReference type="Proteomes" id="UP001500456">
    <property type="component" value="Unassembled WGS sequence"/>
</dbReference>
<feature type="binding site" evidence="10">
    <location>
        <begin position="60"/>
        <end position="63"/>
    </location>
    <ligand>
        <name>substrate</name>
    </ligand>
</feature>
<dbReference type="PANTHER" id="PTHR11406">
    <property type="entry name" value="PHOSPHOGLYCERATE KINASE"/>
    <property type="match status" value="1"/>
</dbReference>
<evidence type="ECO:0000256" key="5">
    <source>
        <dbReference type="ARBA" id="ARBA00022679"/>
    </source>
</evidence>
<reference evidence="13" key="1">
    <citation type="journal article" date="2019" name="Int. J. Syst. Evol. Microbiol.">
        <title>The Global Catalogue of Microorganisms (GCM) 10K type strain sequencing project: providing services to taxonomists for standard genome sequencing and annotation.</title>
        <authorList>
            <consortium name="The Broad Institute Genomics Platform"/>
            <consortium name="The Broad Institute Genome Sequencing Center for Infectious Disease"/>
            <person name="Wu L."/>
            <person name="Ma J."/>
        </authorList>
    </citation>
    <scope>NUCLEOTIDE SEQUENCE [LARGE SCALE GENOMIC DNA]</scope>
    <source>
        <strain evidence="13">JCM 16924</strain>
    </source>
</reference>
<dbReference type="GO" id="GO:0016301">
    <property type="term" value="F:kinase activity"/>
    <property type="evidence" value="ECO:0007669"/>
    <property type="project" value="UniProtKB-KW"/>
</dbReference>
<keyword evidence="6 10" id="KW-0547">Nucleotide-binding</keyword>
<feature type="binding site" evidence="10">
    <location>
        <position position="156"/>
    </location>
    <ligand>
        <name>substrate</name>
    </ligand>
</feature>